<dbReference type="PANTHER" id="PTHR14202">
    <property type="entry name" value="60 KDA RIBONUCLEOPROTEIN SSA/RO"/>
    <property type="match status" value="1"/>
</dbReference>
<dbReference type="InterPro" id="IPR040322">
    <property type="entry name" value="TROVE2"/>
</dbReference>
<organism evidence="2">
    <name type="scientific">Hirondellea gigas</name>
    <dbReference type="NCBI Taxonomy" id="1518452"/>
    <lineage>
        <taxon>Eukaryota</taxon>
        <taxon>Metazoa</taxon>
        <taxon>Ecdysozoa</taxon>
        <taxon>Arthropoda</taxon>
        <taxon>Crustacea</taxon>
        <taxon>Multicrustacea</taxon>
        <taxon>Malacostraca</taxon>
        <taxon>Eumalacostraca</taxon>
        <taxon>Peracarida</taxon>
        <taxon>Amphipoda</taxon>
        <taxon>Amphilochidea</taxon>
        <taxon>Lysianassida</taxon>
        <taxon>Lysianassidira</taxon>
        <taxon>Lysianassoidea</taxon>
        <taxon>Lysianassidae</taxon>
        <taxon>Hirondellea</taxon>
    </lineage>
</organism>
<evidence type="ECO:0000256" key="1">
    <source>
        <dbReference type="SAM" id="MobiDB-lite"/>
    </source>
</evidence>
<sequence>MGEIPARDLLSELRIYLFTGSLPGKTFEGIASLKYMDLYLQAEAKRRSPLKTMPPAVASENYKTSCQALCKIFNELHEPAVELMKVDRHEEVIDLCKEVLANRRGCWHAVFACLATMLRGEYRSVECTVSIYASLPSIIKNSTVLFFFLQALKIAAPNCSKCGWGRGLRSVVRRWYGSLSGSRLLLEMWHRPHAHGWEHKDVIKLAHIKLDKFNIDCKVLLTWYFSDLAATKVTFAAVKEAADFIGKLDCLYNRGHEEALPEKRLEVLLGVDDQQYSLVKPQDPMLKNPQLFSQLFPRLRGNAVTSVAMDSDFVAAVTPIRRLPPAVPGDIIVKMKGLQLVSGQPPPAAPLDISDGDVGAFSDADEGAADPVAGSGEDSGVGGSVAAPPPELLWHYVKPETQELLETVPEDPEPTPLMVESSKLLTARLQKDDVYLTTTAVSAAIALNAFIRRVKHTTENVEGRNVWRRGIDPPVAPHGQKNAWRFTIPKHLVPLLDELDNVVVNSSKMSSMARFHSDLLAVVEPHYYCLCFVNTELGHGIYKQIKGTQAIMITLLDLCFIENDDLGGFGDRVALHRDNIFEPFRLTEGDFKTQVKEMQHICQHNGRDSPAVDWDELWQHCHGIGKHELVYICHQITVNQLDVYKYLAKKDITDRSLKKIVLVGLNYTFLLGDRVQHSSRLLVVNGFGKRTIEIIEAFLDNQY</sequence>
<feature type="region of interest" description="Disordered" evidence="1">
    <location>
        <begin position="357"/>
        <end position="383"/>
    </location>
</feature>
<dbReference type="GO" id="GO:1990904">
    <property type="term" value="C:ribonucleoprotein complex"/>
    <property type="evidence" value="ECO:0007669"/>
    <property type="project" value="UniProtKB-KW"/>
</dbReference>
<dbReference type="PANTHER" id="PTHR14202:SF0">
    <property type="entry name" value="RNA-BINDING PROTEIN RO60"/>
    <property type="match status" value="1"/>
</dbReference>
<dbReference type="GO" id="GO:0003723">
    <property type="term" value="F:RNA binding"/>
    <property type="evidence" value="ECO:0007669"/>
    <property type="project" value="InterPro"/>
</dbReference>
<keyword evidence="2" id="KW-0687">Ribonucleoprotein</keyword>
<accession>A0A2P2HWM5</accession>
<dbReference type="InterPro" id="IPR037214">
    <property type="entry name" value="TROVE_dom_sf"/>
</dbReference>
<evidence type="ECO:0000313" key="2">
    <source>
        <dbReference type="EMBL" id="LAB66177.1"/>
    </source>
</evidence>
<name>A0A2P2HWM5_9CRUS</name>
<dbReference type="EMBL" id="IACF01000400">
    <property type="protein sequence ID" value="LAB66177.1"/>
    <property type="molecule type" value="mRNA"/>
</dbReference>
<protein>
    <submittedName>
        <fullName evidence="2">60 kDa SS-A/Ro ribonucleoprotein-like</fullName>
    </submittedName>
</protein>
<proteinExistence type="evidence at transcript level"/>
<reference evidence="2" key="1">
    <citation type="journal article" date="2018" name="Biosci. Biotechnol. Biochem.">
        <title>Polysaccharide hydrolase of the hadal zone amphipods Hirondellea gigas.</title>
        <authorList>
            <person name="Kobayashi H."/>
            <person name="Nagahama T."/>
            <person name="Arai W."/>
            <person name="Sasagawa Y."/>
            <person name="Umeda M."/>
            <person name="Hayashi T."/>
            <person name="Nikaido I."/>
            <person name="Watanabe H."/>
            <person name="Oguri K."/>
            <person name="Kitazato H."/>
            <person name="Fujioka K."/>
            <person name="Kido Y."/>
            <person name="Takami H."/>
        </authorList>
    </citation>
    <scope>NUCLEOTIDE SEQUENCE</scope>
    <source>
        <tissue evidence="2">Whole body</tissue>
    </source>
</reference>
<dbReference type="SUPFAM" id="SSF140864">
    <property type="entry name" value="TROVE domain-like"/>
    <property type="match status" value="1"/>
</dbReference>
<dbReference type="AlphaFoldDB" id="A0A2P2HWM5"/>